<dbReference type="InterPro" id="IPR025110">
    <property type="entry name" value="AMP-bd_C"/>
</dbReference>
<dbReference type="GO" id="GO:0016405">
    <property type="term" value="F:CoA-ligase activity"/>
    <property type="evidence" value="ECO:0007669"/>
    <property type="project" value="TreeGrafter"/>
</dbReference>
<comment type="similarity">
    <text evidence="1">Belongs to the ATP-dependent AMP-binding enzyme family.</text>
</comment>
<protein>
    <submittedName>
        <fullName evidence="5">4-coumarate--CoA ligase-like 7</fullName>
    </submittedName>
</protein>
<dbReference type="PANTHER" id="PTHR24096:SF425">
    <property type="entry name" value="4-COUMARATE--COA LIGASE-LIKE 7"/>
    <property type="match status" value="1"/>
</dbReference>
<evidence type="ECO:0000313" key="6">
    <source>
        <dbReference type="Proteomes" id="UP000289340"/>
    </source>
</evidence>
<feature type="domain" description="AMP-binding enzyme C-terminal" evidence="4">
    <location>
        <begin position="70"/>
        <end position="144"/>
    </location>
</feature>
<feature type="transmembrane region" description="Helical" evidence="3">
    <location>
        <begin position="39"/>
        <end position="55"/>
    </location>
</feature>
<keyword evidence="2 5" id="KW-0436">Ligase</keyword>
<reference evidence="5 6" key="1">
    <citation type="submission" date="2018-09" db="EMBL/GenBank/DDBJ databases">
        <title>A high-quality reference genome of wild soybean provides a powerful tool to mine soybean genomes.</title>
        <authorList>
            <person name="Xie M."/>
            <person name="Chung C.Y.L."/>
            <person name="Li M.-W."/>
            <person name="Wong F.-L."/>
            <person name="Chan T.-F."/>
            <person name="Lam H.-M."/>
        </authorList>
    </citation>
    <scope>NUCLEOTIDE SEQUENCE [LARGE SCALE GENOMIC DNA]</scope>
    <source>
        <strain evidence="6">cv. W05</strain>
        <tissue evidence="5">Hypocotyl of etiolated seedlings</tissue>
    </source>
</reference>
<dbReference type="SUPFAM" id="SSF56801">
    <property type="entry name" value="Acetyl-CoA synthetase-like"/>
    <property type="match status" value="1"/>
</dbReference>
<name>A0A445HRW6_GLYSO</name>
<gene>
    <name evidence="5" type="ORF">D0Y65_034735</name>
</gene>
<sequence>MQRSGYGSDGIYSSLRPKALTRFSSFQQTLQKHFHSRSSNYYLVIVFLLGCFMYSRNGFAVISIKVAPAELEGLLVSRSEILDAVVIPYPDAEVGEVPVAYVFRSPNSSLTEEGDQKFAKQVAPFKRLLRVTFINAVPKTASGKFFKGSLLRK</sequence>
<evidence type="ECO:0000313" key="5">
    <source>
        <dbReference type="EMBL" id="RZB76391.1"/>
    </source>
</evidence>
<dbReference type="AlphaFoldDB" id="A0A445HRW6"/>
<dbReference type="EMBL" id="QZWG01000012">
    <property type="protein sequence ID" value="RZB76391.1"/>
    <property type="molecule type" value="Genomic_DNA"/>
</dbReference>
<comment type="caution">
    <text evidence="5">The sequence shown here is derived from an EMBL/GenBank/DDBJ whole genome shotgun (WGS) entry which is preliminary data.</text>
</comment>
<dbReference type="Pfam" id="PF13193">
    <property type="entry name" value="AMP-binding_C"/>
    <property type="match status" value="1"/>
</dbReference>
<evidence type="ECO:0000256" key="3">
    <source>
        <dbReference type="SAM" id="Phobius"/>
    </source>
</evidence>
<organism evidence="5 6">
    <name type="scientific">Glycine soja</name>
    <name type="common">Wild soybean</name>
    <dbReference type="NCBI Taxonomy" id="3848"/>
    <lineage>
        <taxon>Eukaryota</taxon>
        <taxon>Viridiplantae</taxon>
        <taxon>Streptophyta</taxon>
        <taxon>Embryophyta</taxon>
        <taxon>Tracheophyta</taxon>
        <taxon>Spermatophyta</taxon>
        <taxon>Magnoliopsida</taxon>
        <taxon>eudicotyledons</taxon>
        <taxon>Gunneridae</taxon>
        <taxon>Pentapetalae</taxon>
        <taxon>rosids</taxon>
        <taxon>fabids</taxon>
        <taxon>Fabales</taxon>
        <taxon>Fabaceae</taxon>
        <taxon>Papilionoideae</taxon>
        <taxon>50 kb inversion clade</taxon>
        <taxon>NPAAA clade</taxon>
        <taxon>indigoferoid/millettioid clade</taxon>
        <taxon>Phaseoleae</taxon>
        <taxon>Glycine</taxon>
        <taxon>Glycine subgen. Soja</taxon>
    </lineage>
</organism>
<dbReference type="InterPro" id="IPR045851">
    <property type="entry name" value="AMP-bd_C_sf"/>
</dbReference>
<proteinExistence type="inferred from homology"/>
<evidence type="ECO:0000256" key="1">
    <source>
        <dbReference type="ARBA" id="ARBA00006432"/>
    </source>
</evidence>
<evidence type="ECO:0000259" key="4">
    <source>
        <dbReference type="Pfam" id="PF13193"/>
    </source>
</evidence>
<evidence type="ECO:0000256" key="2">
    <source>
        <dbReference type="ARBA" id="ARBA00022598"/>
    </source>
</evidence>
<keyword evidence="3" id="KW-0472">Membrane</keyword>
<dbReference type="Proteomes" id="UP000289340">
    <property type="component" value="Chromosome 12"/>
</dbReference>
<keyword evidence="3" id="KW-1133">Transmembrane helix</keyword>
<accession>A0A445HRW6</accession>
<dbReference type="Gene3D" id="3.30.300.30">
    <property type="match status" value="1"/>
</dbReference>
<keyword evidence="6" id="KW-1185">Reference proteome</keyword>
<keyword evidence="3" id="KW-0812">Transmembrane</keyword>
<dbReference type="PANTHER" id="PTHR24096">
    <property type="entry name" value="LONG-CHAIN-FATTY-ACID--COA LIGASE"/>
    <property type="match status" value="1"/>
</dbReference>